<comment type="caution">
    <text evidence="2">The sequence shown here is derived from an EMBL/GenBank/DDBJ whole genome shotgun (WGS) entry which is preliminary data.</text>
</comment>
<proteinExistence type="predicted"/>
<dbReference type="PANTHER" id="PTHR46060">
    <property type="entry name" value="MARINER MOS1 TRANSPOSASE-LIKE PROTEIN"/>
    <property type="match status" value="1"/>
</dbReference>
<gene>
    <name evidence="2" type="ORF">MEUPH1_LOCUS14786</name>
</gene>
<evidence type="ECO:0000313" key="3">
    <source>
        <dbReference type="Proteomes" id="UP001160148"/>
    </source>
</evidence>
<dbReference type="EMBL" id="CARXXK010000002">
    <property type="protein sequence ID" value="CAI6359366.1"/>
    <property type="molecule type" value="Genomic_DNA"/>
</dbReference>
<dbReference type="Gene3D" id="1.10.10.1450">
    <property type="match status" value="1"/>
</dbReference>
<dbReference type="AlphaFoldDB" id="A0AAV0WV69"/>
<sequence>MSQFEQRANIKFCFKLGKTAAETLECLKTVFGDEALKKTAVYDWFKWFKNGQESLEDEERSGRPSTSKNYETIEKVKNLVRSDRRLRIQDMANALGISYGSVQNILKDDFWNAARLCEICSTHFDRRPNGKQKIDCR</sequence>
<dbReference type="PANTHER" id="PTHR46060:SF1">
    <property type="entry name" value="MARINER MOS1 TRANSPOSASE-LIKE PROTEIN"/>
    <property type="match status" value="1"/>
</dbReference>
<protein>
    <recommendedName>
        <fullName evidence="1">Mos1 transposase HTH domain-containing protein</fullName>
    </recommendedName>
</protein>
<dbReference type="Proteomes" id="UP001160148">
    <property type="component" value="Unassembled WGS sequence"/>
</dbReference>
<organism evidence="2 3">
    <name type="scientific">Macrosiphum euphorbiae</name>
    <name type="common">potato aphid</name>
    <dbReference type="NCBI Taxonomy" id="13131"/>
    <lineage>
        <taxon>Eukaryota</taxon>
        <taxon>Metazoa</taxon>
        <taxon>Ecdysozoa</taxon>
        <taxon>Arthropoda</taxon>
        <taxon>Hexapoda</taxon>
        <taxon>Insecta</taxon>
        <taxon>Pterygota</taxon>
        <taxon>Neoptera</taxon>
        <taxon>Paraneoptera</taxon>
        <taxon>Hemiptera</taxon>
        <taxon>Sternorrhyncha</taxon>
        <taxon>Aphidomorpha</taxon>
        <taxon>Aphidoidea</taxon>
        <taxon>Aphididae</taxon>
        <taxon>Macrosiphini</taxon>
        <taxon>Macrosiphum</taxon>
    </lineage>
</organism>
<dbReference type="InterPro" id="IPR052709">
    <property type="entry name" value="Transposase-MT_Hybrid"/>
</dbReference>
<evidence type="ECO:0000313" key="2">
    <source>
        <dbReference type="EMBL" id="CAI6359366.1"/>
    </source>
</evidence>
<evidence type="ECO:0000259" key="1">
    <source>
        <dbReference type="Pfam" id="PF17906"/>
    </source>
</evidence>
<keyword evidence="3" id="KW-1185">Reference proteome</keyword>
<name>A0AAV0WV69_9HEMI</name>
<reference evidence="2 3" key="1">
    <citation type="submission" date="2023-01" db="EMBL/GenBank/DDBJ databases">
        <authorList>
            <person name="Whitehead M."/>
        </authorList>
    </citation>
    <scope>NUCLEOTIDE SEQUENCE [LARGE SCALE GENOMIC DNA]</scope>
</reference>
<dbReference type="Pfam" id="PF17906">
    <property type="entry name" value="HTH_48"/>
    <property type="match status" value="1"/>
</dbReference>
<accession>A0AAV0WV69</accession>
<feature type="domain" description="Mos1 transposase HTH" evidence="1">
    <location>
        <begin position="7"/>
        <end position="51"/>
    </location>
</feature>
<dbReference type="InterPro" id="IPR041426">
    <property type="entry name" value="Mos1_HTH"/>
</dbReference>